<evidence type="ECO:0000256" key="10">
    <source>
        <dbReference type="ARBA" id="ARBA00038976"/>
    </source>
</evidence>
<dbReference type="GO" id="GO:0046872">
    <property type="term" value="F:metal ion binding"/>
    <property type="evidence" value="ECO:0007669"/>
    <property type="project" value="UniProtKB-KW"/>
</dbReference>
<dbReference type="CDD" id="cd03890">
    <property type="entry name" value="M20_pepD"/>
    <property type="match status" value="1"/>
</dbReference>
<evidence type="ECO:0000256" key="16">
    <source>
        <dbReference type="ARBA" id="ARBA00077688"/>
    </source>
</evidence>
<evidence type="ECO:0000256" key="13">
    <source>
        <dbReference type="ARBA" id="ARBA00071271"/>
    </source>
</evidence>
<proteinExistence type="inferred from homology"/>
<evidence type="ECO:0000259" key="18">
    <source>
        <dbReference type="Pfam" id="PF07687"/>
    </source>
</evidence>
<comment type="catalytic activity">
    <reaction evidence="9">
        <text>Hydrolysis of dipeptides, preferentially hydrophobic dipeptides including prolyl amino acids.</text>
        <dbReference type="EC" id="3.4.13.18"/>
    </reaction>
</comment>
<evidence type="ECO:0000256" key="11">
    <source>
        <dbReference type="ARBA" id="ARBA00044252"/>
    </source>
</evidence>
<organism evidence="19 20">
    <name type="scientific">Chitinophaga terrae</name>
    <name type="common">ex Kim and Jung 2007</name>
    <dbReference type="NCBI Taxonomy" id="408074"/>
    <lineage>
        <taxon>Bacteria</taxon>
        <taxon>Pseudomonadati</taxon>
        <taxon>Bacteroidota</taxon>
        <taxon>Chitinophagia</taxon>
        <taxon>Chitinophagales</taxon>
        <taxon>Chitinophagaceae</taxon>
        <taxon>Chitinophaga</taxon>
    </lineage>
</organism>
<evidence type="ECO:0000256" key="15">
    <source>
        <dbReference type="ARBA" id="ARBA00076004"/>
    </source>
</evidence>
<dbReference type="Gene3D" id="3.40.630.10">
    <property type="entry name" value="Zn peptidases"/>
    <property type="match status" value="2"/>
</dbReference>
<keyword evidence="7" id="KW-0482">Metalloprotease</keyword>
<comment type="cofactor">
    <cofactor evidence="2">
        <name>Zn(2+)</name>
        <dbReference type="ChEBI" id="CHEBI:29105"/>
    </cofactor>
</comment>
<dbReference type="FunFam" id="3.40.630.10:FF:000015">
    <property type="entry name" value="Aminoacyl-histidine dipeptidase PepD"/>
    <property type="match status" value="1"/>
</dbReference>
<evidence type="ECO:0000256" key="6">
    <source>
        <dbReference type="ARBA" id="ARBA00022833"/>
    </source>
</evidence>
<comment type="similarity">
    <text evidence="12">Belongs to the peptidase M20C family.</text>
</comment>
<dbReference type="InterPro" id="IPR001160">
    <property type="entry name" value="Peptidase_M20C"/>
</dbReference>
<keyword evidence="3" id="KW-0645">Protease</keyword>
<dbReference type="OrthoDB" id="9773892at2"/>
<dbReference type="GO" id="GO:0070573">
    <property type="term" value="F:metallodipeptidase activity"/>
    <property type="evidence" value="ECO:0007669"/>
    <property type="project" value="TreeGrafter"/>
</dbReference>
<dbReference type="GO" id="GO:0005829">
    <property type="term" value="C:cytosol"/>
    <property type="evidence" value="ECO:0007669"/>
    <property type="project" value="TreeGrafter"/>
</dbReference>
<keyword evidence="4" id="KW-0479">Metal-binding</keyword>
<sequence>MEWKDLQPHSLWDYFARLNAIPRASKKEAAAIEFILQFGKQLKLPTQRDAVGNVVIKKPASKGMENRPTVILQSHLDMVHQKNNDTIFDFDTQGIEMIIEGDWVKANGTTLGADNGIGVAAIMSVLADNTLTHPAIEALFTIDEETGMTGASQLDASMLSGDILLNLDTEEEDAFTIGCAGGLDTNSEGAYKEVAAGDGFLSYILKITGLSGGHSGMDIHKGRANANKLMNRLLYKAQTMLDIQLVSLDGGSLRNAIPRESTAHVLISKSEESEFLDFISQFEKTLKEEYQHIETELAVKLSKAENPGIMMEPGYFKQLTRALYAMPDGVYRMSPEIEGLVEASTNLARVLVKDGSFITQSLQRSSVESTKEDVAFAVRASLESIGCTVNQAGGYPGWKPNVNSTILEVMTRLFKEQYGKEPEIGAVHAGLECGILGAHLPGLDMISFGPTILDAHSPKERVQISTVSRFYQLLTNTLKEIPAKG</sequence>
<evidence type="ECO:0000256" key="5">
    <source>
        <dbReference type="ARBA" id="ARBA00022801"/>
    </source>
</evidence>
<evidence type="ECO:0000313" key="19">
    <source>
        <dbReference type="EMBL" id="SEA30363.1"/>
    </source>
</evidence>
<dbReference type="AlphaFoldDB" id="A0A1H4A2J8"/>
<evidence type="ECO:0000256" key="4">
    <source>
        <dbReference type="ARBA" id="ARBA00022723"/>
    </source>
</evidence>
<evidence type="ECO:0000256" key="12">
    <source>
        <dbReference type="ARBA" id="ARBA00061423"/>
    </source>
</evidence>
<reference evidence="20" key="1">
    <citation type="submission" date="2016-10" db="EMBL/GenBank/DDBJ databases">
        <authorList>
            <person name="Varghese N."/>
            <person name="Submissions S."/>
        </authorList>
    </citation>
    <scope>NUCLEOTIDE SEQUENCE [LARGE SCALE GENOMIC DNA]</scope>
    <source>
        <strain evidence="20">DSM 23920</strain>
    </source>
</reference>
<dbReference type="FunFam" id="3.40.630.10:FF:000018">
    <property type="entry name" value="Aminoacyl-histidine dipeptidase PepD"/>
    <property type="match status" value="1"/>
</dbReference>
<keyword evidence="8" id="KW-0170">Cobalt</keyword>
<dbReference type="InterPro" id="IPR002933">
    <property type="entry name" value="Peptidase_M20"/>
</dbReference>
<dbReference type="Pfam" id="PF01546">
    <property type="entry name" value="Peptidase_M20"/>
    <property type="match status" value="1"/>
</dbReference>
<name>A0A1H4A2J8_9BACT</name>
<gene>
    <name evidence="19" type="ORF">SAMN05660909_01441</name>
</gene>
<dbReference type="PIRSF" id="PIRSF016599">
    <property type="entry name" value="Xaa-His_dipept"/>
    <property type="match status" value="1"/>
</dbReference>
<keyword evidence="20" id="KW-1185">Reference proteome</keyword>
<keyword evidence="6" id="KW-0862">Zinc</keyword>
<dbReference type="InterPro" id="IPR011650">
    <property type="entry name" value="Peptidase_M20_dimer"/>
</dbReference>
<evidence type="ECO:0000256" key="14">
    <source>
        <dbReference type="ARBA" id="ARBA00075285"/>
    </source>
</evidence>
<dbReference type="PRINTS" id="PR00934">
    <property type="entry name" value="XHISDIPTASE"/>
</dbReference>
<evidence type="ECO:0000256" key="8">
    <source>
        <dbReference type="ARBA" id="ARBA00023285"/>
    </source>
</evidence>
<dbReference type="EC" id="3.4.13.18" evidence="10"/>
<evidence type="ECO:0000256" key="2">
    <source>
        <dbReference type="ARBA" id="ARBA00001947"/>
    </source>
</evidence>
<dbReference type="Proteomes" id="UP000199656">
    <property type="component" value="Unassembled WGS sequence"/>
</dbReference>
<dbReference type="GO" id="GO:0006508">
    <property type="term" value="P:proteolysis"/>
    <property type="evidence" value="ECO:0007669"/>
    <property type="project" value="UniProtKB-KW"/>
</dbReference>
<evidence type="ECO:0000313" key="20">
    <source>
        <dbReference type="Proteomes" id="UP000199656"/>
    </source>
</evidence>
<dbReference type="SUPFAM" id="SSF53187">
    <property type="entry name" value="Zn-dependent exopeptidases"/>
    <property type="match status" value="1"/>
</dbReference>
<dbReference type="Pfam" id="PF07687">
    <property type="entry name" value="M20_dimer"/>
    <property type="match status" value="1"/>
</dbReference>
<dbReference type="STRING" id="408074.SAMN05660909_01441"/>
<evidence type="ECO:0000256" key="1">
    <source>
        <dbReference type="ARBA" id="ARBA00001941"/>
    </source>
</evidence>
<evidence type="ECO:0000256" key="3">
    <source>
        <dbReference type="ARBA" id="ARBA00022670"/>
    </source>
</evidence>
<dbReference type="PANTHER" id="PTHR43501">
    <property type="entry name" value="CYTOSOL NON-SPECIFIC DIPEPTIDASE"/>
    <property type="match status" value="1"/>
</dbReference>
<dbReference type="NCBIfam" id="TIGR01893">
    <property type="entry name" value="aa-his-dipept"/>
    <property type="match status" value="1"/>
</dbReference>
<protein>
    <recommendedName>
        <fullName evidence="13">Cytosol non-specific dipeptidase</fullName>
        <ecNumber evidence="10">3.4.13.18</ecNumber>
    </recommendedName>
    <alternativeName>
        <fullName evidence="16">Aminoacyl-histidine dipeptidase</fullName>
    </alternativeName>
    <alternativeName>
        <fullName evidence="15">Beta-alanyl-histidine dipeptidase</fullName>
    </alternativeName>
    <alternativeName>
        <fullName evidence="14">Carnosinase</fullName>
    </alternativeName>
    <alternativeName>
        <fullName evidence="11">Peptidase D</fullName>
    </alternativeName>
    <alternativeName>
        <fullName evidence="17">Xaa-His dipeptidase</fullName>
    </alternativeName>
</protein>
<evidence type="ECO:0000256" key="9">
    <source>
        <dbReference type="ARBA" id="ARBA00036421"/>
    </source>
</evidence>
<evidence type="ECO:0000256" key="17">
    <source>
        <dbReference type="ARBA" id="ARBA00078074"/>
    </source>
</evidence>
<comment type="cofactor">
    <cofactor evidence="1">
        <name>Co(2+)</name>
        <dbReference type="ChEBI" id="CHEBI:48828"/>
    </cofactor>
</comment>
<dbReference type="RefSeq" id="WP_089760123.1">
    <property type="nucleotide sequence ID" value="NZ_BKAT01000013.1"/>
</dbReference>
<dbReference type="EMBL" id="FNRL01000005">
    <property type="protein sequence ID" value="SEA30363.1"/>
    <property type="molecule type" value="Genomic_DNA"/>
</dbReference>
<feature type="domain" description="Peptidase M20 dimerisation" evidence="18">
    <location>
        <begin position="208"/>
        <end position="292"/>
    </location>
</feature>
<keyword evidence="5" id="KW-0378">Hydrolase</keyword>
<dbReference type="PANTHER" id="PTHR43501:SF1">
    <property type="entry name" value="CYTOSOL NON-SPECIFIC DIPEPTIDASE"/>
    <property type="match status" value="1"/>
</dbReference>
<accession>A0A1H4A2J8</accession>
<evidence type="ECO:0000256" key="7">
    <source>
        <dbReference type="ARBA" id="ARBA00023049"/>
    </source>
</evidence>